<dbReference type="EMBL" id="KE525347">
    <property type="protein sequence ID" value="KFB50192.1"/>
    <property type="molecule type" value="Genomic_DNA"/>
</dbReference>
<evidence type="ECO:0000313" key="10">
    <source>
        <dbReference type="EnsemblMetazoa" id="ASIC018257-PA"/>
    </source>
</evidence>
<accession>A0A084WIZ8</accession>
<dbReference type="AlphaFoldDB" id="A0A084WIZ8"/>
<feature type="domain" description="Calpain catalytic" evidence="8">
    <location>
        <begin position="52"/>
        <end position="215"/>
    </location>
</feature>
<dbReference type="EnsemblMetazoa" id="ASIC018257-RA">
    <property type="protein sequence ID" value="ASIC018257-PA"/>
    <property type="gene ID" value="ASIC018257"/>
</dbReference>
<dbReference type="PROSITE" id="PS00139">
    <property type="entry name" value="THIOL_PROTEASE_CYS"/>
    <property type="match status" value="1"/>
</dbReference>
<evidence type="ECO:0000256" key="6">
    <source>
        <dbReference type="PROSITE-ProRule" id="PRU00239"/>
    </source>
</evidence>
<evidence type="ECO:0000256" key="7">
    <source>
        <dbReference type="SAM" id="MobiDB-lite"/>
    </source>
</evidence>
<feature type="region of interest" description="Disordered" evidence="7">
    <location>
        <begin position="1"/>
        <end position="54"/>
    </location>
</feature>
<keyword evidence="4" id="KW-0788">Thiol protease</keyword>
<proteinExistence type="inferred from homology"/>
<reference evidence="9 11" key="1">
    <citation type="journal article" date="2014" name="BMC Genomics">
        <title>Genome sequence of Anopheles sinensis provides insight into genetics basis of mosquito competence for malaria parasites.</title>
        <authorList>
            <person name="Zhou D."/>
            <person name="Zhang D."/>
            <person name="Ding G."/>
            <person name="Shi L."/>
            <person name="Hou Q."/>
            <person name="Ye Y."/>
            <person name="Xu Y."/>
            <person name="Zhou H."/>
            <person name="Xiong C."/>
            <person name="Li S."/>
            <person name="Yu J."/>
            <person name="Hong S."/>
            <person name="Yu X."/>
            <person name="Zou P."/>
            <person name="Chen C."/>
            <person name="Chang X."/>
            <person name="Wang W."/>
            <person name="Lv Y."/>
            <person name="Sun Y."/>
            <person name="Ma L."/>
            <person name="Shen B."/>
            <person name="Zhu C."/>
        </authorList>
    </citation>
    <scope>NUCLEOTIDE SEQUENCE [LARGE SCALE GENOMIC DNA]</scope>
</reference>
<comment type="caution">
    <text evidence="6">Lacks conserved residue(s) required for the propagation of feature annotation.</text>
</comment>
<dbReference type="InterPro" id="IPR038765">
    <property type="entry name" value="Papain-like_cys_pep_sf"/>
</dbReference>
<evidence type="ECO:0000256" key="1">
    <source>
        <dbReference type="ARBA" id="ARBA00007623"/>
    </source>
</evidence>
<evidence type="ECO:0000259" key="8">
    <source>
        <dbReference type="PROSITE" id="PS50203"/>
    </source>
</evidence>
<evidence type="ECO:0000256" key="4">
    <source>
        <dbReference type="ARBA" id="ARBA00022807"/>
    </source>
</evidence>
<dbReference type="GO" id="GO:0004198">
    <property type="term" value="F:calcium-dependent cysteine-type endopeptidase activity"/>
    <property type="evidence" value="ECO:0007669"/>
    <property type="project" value="InterPro"/>
</dbReference>
<dbReference type="GO" id="GO:0006508">
    <property type="term" value="P:proteolysis"/>
    <property type="evidence" value="ECO:0007669"/>
    <property type="project" value="UniProtKB-KW"/>
</dbReference>
<dbReference type="SUPFAM" id="SSF54001">
    <property type="entry name" value="Cysteine proteinases"/>
    <property type="match status" value="1"/>
</dbReference>
<name>A0A084WIZ8_ANOSI</name>
<dbReference type="OMA" id="QGFQEDY"/>
<evidence type="ECO:0000256" key="2">
    <source>
        <dbReference type="ARBA" id="ARBA00022670"/>
    </source>
</evidence>
<dbReference type="Proteomes" id="UP000030765">
    <property type="component" value="Unassembled WGS sequence"/>
</dbReference>
<feature type="compositionally biased region" description="Low complexity" evidence="7">
    <location>
        <begin position="14"/>
        <end position="25"/>
    </location>
</feature>
<dbReference type="Pfam" id="PF00648">
    <property type="entry name" value="Peptidase_C2"/>
    <property type="match status" value="1"/>
</dbReference>
<reference evidence="10" key="2">
    <citation type="submission" date="2020-05" db="UniProtKB">
        <authorList>
            <consortium name="EnsemblMetazoa"/>
        </authorList>
    </citation>
    <scope>IDENTIFICATION</scope>
</reference>
<organism evidence="9">
    <name type="scientific">Anopheles sinensis</name>
    <name type="common">Mosquito</name>
    <dbReference type="NCBI Taxonomy" id="74873"/>
    <lineage>
        <taxon>Eukaryota</taxon>
        <taxon>Metazoa</taxon>
        <taxon>Ecdysozoa</taxon>
        <taxon>Arthropoda</taxon>
        <taxon>Hexapoda</taxon>
        <taxon>Insecta</taxon>
        <taxon>Pterygota</taxon>
        <taxon>Neoptera</taxon>
        <taxon>Endopterygota</taxon>
        <taxon>Diptera</taxon>
        <taxon>Nematocera</taxon>
        <taxon>Culicoidea</taxon>
        <taxon>Culicidae</taxon>
        <taxon>Anophelinae</taxon>
        <taxon>Anopheles</taxon>
    </lineage>
</organism>
<feature type="active site" evidence="5">
    <location>
        <position position="109"/>
    </location>
</feature>
<dbReference type="OrthoDB" id="424753at2759"/>
<dbReference type="PANTHER" id="PTHR10183">
    <property type="entry name" value="CALPAIN"/>
    <property type="match status" value="1"/>
</dbReference>
<dbReference type="EMBL" id="ATLV01023957">
    <property type="status" value="NOT_ANNOTATED_CDS"/>
    <property type="molecule type" value="Genomic_DNA"/>
</dbReference>
<keyword evidence="3" id="KW-0378">Hydrolase</keyword>
<dbReference type="PROSITE" id="PS50203">
    <property type="entry name" value="CALPAIN_CAT"/>
    <property type="match status" value="1"/>
</dbReference>
<gene>
    <name evidence="9" type="ORF">ZHAS_00018257</name>
</gene>
<comment type="similarity">
    <text evidence="1">Belongs to the peptidase C2 family.</text>
</comment>
<evidence type="ECO:0000256" key="3">
    <source>
        <dbReference type="ARBA" id="ARBA00022801"/>
    </source>
</evidence>
<dbReference type="InterPro" id="IPR001300">
    <property type="entry name" value="Peptidase_C2_calpain_cat"/>
</dbReference>
<dbReference type="STRING" id="74873.A0A084WIZ8"/>
<dbReference type="VEuPathDB" id="VectorBase:ASIS020793"/>
<dbReference type="PRINTS" id="PR00704">
    <property type="entry name" value="CALPAIN"/>
</dbReference>
<sequence>MVNREENIVEENELSLSNENDVSSDSSEEDVSTKHNDDIGPISDGSPIEKELFEDPEFPANNFSLYRWRDKSDNKEIKWKRPKQFKDVPKFFVEGFSRFDVRQGKLGDCWFLASCASLATVPELFVQVVPEENVEFDDDDYDGMFHFRFWQYGEWVTVVVDDRLPVNEKGNLLYGKTSTENEFWFALLEKAYAKLHGSYEALVGGLGEDAMVDLTVIHHR</sequence>
<dbReference type="VEuPathDB" id="VectorBase:ASIC018257"/>
<dbReference type="SMART" id="SM00230">
    <property type="entry name" value="CysPc"/>
    <property type="match status" value="1"/>
</dbReference>
<dbReference type="InterPro" id="IPR000169">
    <property type="entry name" value="Pept_cys_AS"/>
</dbReference>
<evidence type="ECO:0000313" key="11">
    <source>
        <dbReference type="Proteomes" id="UP000030765"/>
    </source>
</evidence>
<dbReference type="InterPro" id="IPR022684">
    <property type="entry name" value="Calpain_cysteine_protease"/>
</dbReference>
<evidence type="ECO:0000256" key="5">
    <source>
        <dbReference type="PIRSR" id="PIRSR622684-1"/>
    </source>
</evidence>
<keyword evidence="11" id="KW-1185">Reference proteome</keyword>
<keyword evidence="2" id="KW-0645">Protease</keyword>
<evidence type="ECO:0000313" key="9">
    <source>
        <dbReference type="EMBL" id="KFB50192.1"/>
    </source>
</evidence>
<dbReference type="GO" id="GO:0005737">
    <property type="term" value="C:cytoplasm"/>
    <property type="evidence" value="ECO:0007669"/>
    <property type="project" value="TreeGrafter"/>
</dbReference>
<dbReference type="PANTHER" id="PTHR10183:SF433">
    <property type="entry name" value="CALPAIN-A-RELATED"/>
    <property type="match status" value="1"/>
</dbReference>
<dbReference type="CDD" id="cd00044">
    <property type="entry name" value="CysPc"/>
    <property type="match status" value="1"/>
</dbReference>
<protein>
    <submittedName>
        <fullName evidence="9">AGAP012069-PA-like protein</fullName>
    </submittedName>
</protein>